<organism evidence="2 3">
    <name type="scientific">Hymenobacter lapidarius</name>
    <dbReference type="NCBI Taxonomy" id="1908237"/>
    <lineage>
        <taxon>Bacteria</taxon>
        <taxon>Pseudomonadati</taxon>
        <taxon>Bacteroidota</taxon>
        <taxon>Cytophagia</taxon>
        <taxon>Cytophagales</taxon>
        <taxon>Hymenobacteraceae</taxon>
        <taxon>Hymenobacter</taxon>
    </lineage>
</organism>
<name>A0A1G1SRA2_9BACT</name>
<evidence type="ECO:0000313" key="2">
    <source>
        <dbReference type="EMBL" id="OGX81161.1"/>
    </source>
</evidence>
<dbReference type="AlphaFoldDB" id="A0A1G1SRA2"/>
<dbReference type="EMBL" id="MDZB01000168">
    <property type="protein sequence ID" value="OGX81161.1"/>
    <property type="molecule type" value="Genomic_DNA"/>
</dbReference>
<accession>A0A1G1SRA2</accession>
<reference evidence="2 3" key="1">
    <citation type="submission" date="2016-08" db="EMBL/GenBank/DDBJ databases">
        <title>Hymenobacter coccineus sp. nov., Hymenobacter lapidarius sp. nov. and Hymenobacter glacialis sp. nov., isolated from Antarctic soil.</title>
        <authorList>
            <person name="Sedlacek I."/>
            <person name="Kralova S."/>
            <person name="Kyrova K."/>
            <person name="Maslanova I."/>
            <person name="Stankova E."/>
            <person name="Vrbovska V."/>
            <person name="Nemec M."/>
            <person name="Bartak M."/>
            <person name="Svec P."/>
            <person name="Busse H.-J."/>
            <person name="Pantucek R."/>
        </authorList>
    </citation>
    <scope>NUCLEOTIDE SEQUENCE [LARGE SCALE GENOMIC DNA]</scope>
    <source>
        <strain evidence="2 3">CCM 8643</strain>
    </source>
</reference>
<proteinExistence type="predicted"/>
<dbReference type="STRING" id="1908237.BEN47_19355"/>
<evidence type="ECO:0000256" key="1">
    <source>
        <dbReference type="SAM" id="MobiDB-lite"/>
    </source>
</evidence>
<evidence type="ECO:0000313" key="3">
    <source>
        <dbReference type="Proteomes" id="UP000176294"/>
    </source>
</evidence>
<sequence length="159" mass="16664">MNQRPSWLPSVCSLLQKKTEPKNLDLNARRLPGGGGGEPEGRGAVVVERAGRGELHVVLDVGGALLALIAAVEQHVEEEGLGVADVKVDQQLLLVLGVVKEGPEVGGQVGEKGVDPGEVGGALWVLKKDGALLQDHFAVHFFQVVLYPAEFAVRPGALG</sequence>
<gene>
    <name evidence="2" type="ORF">BEN47_19355</name>
</gene>
<feature type="region of interest" description="Disordered" evidence="1">
    <location>
        <begin position="23"/>
        <end position="42"/>
    </location>
</feature>
<keyword evidence="3" id="KW-1185">Reference proteome</keyword>
<dbReference type="Proteomes" id="UP000176294">
    <property type="component" value="Unassembled WGS sequence"/>
</dbReference>
<protein>
    <submittedName>
        <fullName evidence="2">Uncharacterized protein</fullName>
    </submittedName>
</protein>
<comment type="caution">
    <text evidence="2">The sequence shown here is derived from an EMBL/GenBank/DDBJ whole genome shotgun (WGS) entry which is preliminary data.</text>
</comment>